<reference evidence="1 2" key="1">
    <citation type="journal article" date="2014" name="PLoS ONE">
        <title>The first complete genome sequence of the class fimbriimonadia in the phylum armatimonadetes.</title>
        <authorList>
            <person name="Hu Z.Y."/>
            <person name="Wang Y.Z."/>
            <person name="Im W.T."/>
            <person name="Wang S.Y."/>
            <person name="Zhao G.P."/>
            <person name="Zheng H.J."/>
            <person name="Quan Z.X."/>
        </authorList>
    </citation>
    <scope>NUCLEOTIDE SEQUENCE [LARGE SCALE GENOMIC DNA]</scope>
    <source>
        <strain evidence="1">Gsoil 348</strain>
    </source>
</reference>
<dbReference type="HOGENOM" id="CLU_3118075_0_0_0"/>
<dbReference type="AlphaFoldDB" id="A0A068NXW2"/>
<dbReference type="STRING" id="661478.OP10G_4257"/>
<dbReference type="KEGG" id="fgi:OP10G_4257"/>
<protein>
    <submittedName>
        <fullName evidence="1">Uncharacterized protein</fullName>
    </submittedName>
</protein>
<name>A0A068NXW2_FIMGI</name>
<dbReference type="Proteomes" id="UP000027982">
    <property type="component" value="Chromosome"/>
</dbReference>
<keyword evidence="2" id="KW-1185">Reference proteome</keyword>
<evidence type="ECO:0000313" key="1">
    <source>
        <dbReference type="EMBL" id="AIE87625.1"/>
    </source>
</evidence>
<proteinExistence type="predicted"/>
<accession>A0A068NXW2</accession>
<sequence>MFRGEQKRMRRLLVLAQVKEPSLYDVDARNAAKAEKAAANRAKLVALVTR</sequence>
<organism evidence="1 2">
    <name type="scientific">Fimbriimonas ginsengisoli Gsoil 348</name>
    <dbReference type="NCBI Taxonomy" id="661478"/>
    <lineage>
        <taxon>Bacteria</taxon>
        <taxon>Bacillati</taxon>
        <taxon>Armatimonadota</taxon>
        <taxon>Fimbriimonadia</taxon>
        <taxon>Fimbriimonadales</taxon>
        <taxon>Fimbriimonadaceae</taxon>
        <taxon>Fimbriimonas</taxon>
    </lineage>
</organism>
<dbReference type="EMBL" id="CP007139">
    <property type="protein sequence ID" value="AIE87625.1"/>
    <property type="molecule type" value="Genomic_DNA"/>
</dbReference>
<evidence type="ECO:0000313" key="2">
    <source>
        <dbReference type="Proteomes" id="UP000027982"/>
    </source>
</evidence>
<gene>
    <name evidence="1" type="ORF">OP10G_4257</name>
</gene>